<evidence type="ECO:0000313" key="2">
    <source>
        <dbReference type="Proteomes" id="UP001058003"/>
    </source>
</evidence>
<keyword evidence="2" id="KW-1185">Reference proteome</keyword>
<dbReference type="KEGG" id="daur:Daura_14130"/>
<reference evidence="1" key="1">
    <citation type="submission" date="2021-04" db="EMBL/GenBank/DDBJ databases">
        <title>Dactylosporangium aurantiacum NRRL B-8018 full assembly.</title>
        <authorList>
            <person name="Hartkoorn R.C."/>
            <person name="Beaudoing E."/>
            <person name="Hot D."/>
        </authorList>
    </citation>
    <scope>NUCLEOTIDE SEQUENCE</scope>
    <source>
        <strain evidence="1">NRRL B-8018</strain>
    </source>
</reference>
<organism evidence="1 2">
    <name type="scientific">Dactylosporangium aurantiacum</name>
    <dbReference type="NCBI Taxonomy" id="35754"/>
    <lineage>
        <taxon>Bacteria</taxon>
        <taxon>Bacillati</taxon>
        <taxon>Actinomycetota</taxon>
        <taxon>Actinomycetes</taxon>
        <taxon>Micromonosporales</taxon>
        <taxon>Micromonosporaceae</taxon>
        <taxon>Dactylosporangium</taxon>
    </lineage>
</organism>
<protein>
    <submittedName>
        <fullName evidence="1">Uncharacterized protein</fullName>
    </submittedName>
</protein>
<proteinExistence type="predicted"/>
<evidence type="ECO:0000313" key="1">
    <source>
        <dbReference type="EMBL" id="UWZ57200.1"/>
    </source>
</evidence>
<sequence>MSGTAVISADRVEAVVLGMEVDRRTADREQAEAVERAAVELGRDDLAARARLVLADALARGGELAASAPLLHEVHRWAVLENDQ</sequence>
<dbReference type="RefSeq" id="WP_052387610.1">
    <property type="nucleotide sequence ID" value="NZ_CP073767.1"/>
</dbReference>
<accession>A0A9Q9INK6</accession>
<dbReference type="EMBL" id="CP073767">
    <property type="protein sequence ID" value="UWZ57200.1"/>
    <property type="molecule type" value="Genomic_DNA"/>
</dbReference>
<gene>
    <name evidence="1" type="ORF">Daura_14130</name>
</gene>
<dbReference type="AlphaFoldDB" id="A0A9Q9INK6"/>
<name>A0A9Q9INK6_9ACTN</name>
<dbReference type="Proteomes" id="UP001058003">
    <property type="component" value="Chromosome"/>
</dbReference>